<dbReference type="GO" id="GO:0005829">
    <property type="term" value="C:cytosol"/>
    <property type="evidence" value="ECO:0007669"/>
    <property type="project" value="TreeGrafter"/>
</dbReference>
<dbReference type="STRING" id="1123285.SAMN05660235_00521"/>
<evidence type="ECO:0000313" key="3">
    <source>
        <dbReference type="EMBL" id="SDF13533.1"/>
    </source>
</evidence>
<organism evidence="3 4">
    <name type="scientific">Sporolituus thermophilus DSM 23256</name>
    <dbReference type="NCBI Taxonomy" id="1123285"/>
    <lineage>
        <taxon>Bacteria</taxon>
        <taxon>Bacillati</taxon>
        <taxon>Bacillota</taxon>
        <taxon>Negativicutes</taxon>
        <taxon>Selenomonadales</taxon>
        <taxon>Sporomusaceae</taxon>
        <taxon>Sporolituus</taxon>
    </lineage>
</organism>
<keyword evidence="1" id="KW-0238">DNA-binding</keyword>
<dbReference type="InterPro" id="IPR050807">
    <property type="entry name" value="TransReg_Diox_bact_type"/>
</dbReference>
<dbReference type="SUPFAM" id="SSF47413">
    <property type="entry name" value="lambda repressor-like DNA-binding domains"/>
    <property type="match status" value="1"/>
</dbReference>
<keyword evidence="4" id="KW-1185">Reference proteome</keyword>
<evidence type="ECO:0000259" key="2">
    <source>
        <dbReference type="PROSITE" id="PS50943"/>
    </source>
</evidence>
<dbReference type="GO" id="GO:0003700">
    <property type="term" value="F:DNA-binding transcription factor activity"/>
    <property type="evidence" value="ECO:0007669"/>
    <property type="project" value="TreeGrafter"/>
</dbReference>
<dbReference type="SMART" id="SM00530">
    <property type="entry name" value="HTH_XRE"/>
    <property type="match status" value="1"/>
</dbReference>
<evidence type="ECO:0000256" key="1">
    <source>
        <dbReference type="ARBA" id="ARBA00023125"/>
    </source>
</evidence>
<dbReference type="InterPro" id="IPR010982">
    <property type="entry name" value="Lambda_DNA-bd_dom_sf"/>
</dbReference>
<name>A0A1G7ILL0_9FIRM</name>
<feature type="domain" description="HTH cro/C1-type" evidence="2">
    <location>
        <begin position="6"/>
        <end position="60"/>
    </location>
</feature>
<dbReference type="InterPro" id="IPR001387">
    <property type="entry name" value="Cro/C1-type_HTH"/>
</dbReference>
<dbReference type="RefSeq" id="WP_171904573.1">
    <property type="nucleotide sequence ID" value="NZ_FNBU01000003.1"/>
</dbReference>
<dbReference type="EMBL" id="FNBU01000003">
    <property type="protein sequence ID" value="SDF13533.1"/>
    <property type="molecule type" value="Genomic_DNA"/>
</dbReference>
<dbReference type="GO" id="GO:0003677">
    <property type="term" value="F:DNA binding"/>
    <property type="evidence" value="ECO:0007669"/>
    <property type="project" value="UniProtKB-KW"/>
</dbReference>
<dbReference type="CDD" id="cd00093">
    <property type="entry name" value="HTH_XRE"/>
    <property type="match status" value="1"/>
</dbReference>
<sequence>MIGDNIRLLRIAKGLSQEQLAERVGISLLAIQYYEENKWRPGTETISRLADALGVTIPDLVGGCDCVCDDDGDLILVRKDCGCHLKVYGKFKRKEC</sequence>
<proteinExistence type="predicted"/>
<dbReference type="Proteomes" id="UP000243333">
    <property type="component" value="Unassembled WGS sequence"/>
</dbReference>
<accession>A0A1G7ILL0</accession>
<dbReference type="AlphaFoldDB" id="A0A1G7ILL0"/>
<evidence type="ECO:0000313" key="4">
    <source>
        <dbReference type="Proteomes" id="UP000243333"/>
    </source>
</evidence>
<reference evidence="4" key="1">
    <citation type="submission" date="2016-10" db="EMBL/GenBank/DDBJ databases">
        <authorList>
            <person name="Varghese N."/>
            <person name="Submissions S."/>
        </authorList>
    </citation>
    <scope>NUCLEOTIDE SEQUENCE [LARGE SCALE GENOMIC DNA]</scope>
    <source>
        <strain evidence="4">DSM 23256</strain>
    </source>
</reference>
<dbReference type="PANTHER" id="PTHR46797">
    <property type="entry name" value="HTH-TYPE TRANSCRIPTIONAL REGULATOR"/>
    <property type="match status" value="1"/>
</dbReference>
<dbReference type="Gene3D" id="1.10.260.40">
    <property type="entry name" value="lambda repressor-like DNA-binding domains"/>
    <property type="match status" value="1"/>
</dbReference>
<dbReference type="Pfam" id="PF01381">
    <property type="entry name" value="HTH_3"/>
    <property type="match status" value="1"/>
</dbReference>
<dbReference type="PANTHER" id="PTHR46797:SF1">
    <property type="entry name" value="METHYLPHOSPHONATE SYNTHASE"/>
    <property type="match status" value="1"/>
</dbReference>
<gene>
    <name evidence="3" type="ORF">SAMN05660235_00521</name>
</gene>
<dbReference type="PROSITE" id="PS50943">
    <property type="entry name" value="HTH_CROC1"/>
    <property type="match status" value="1"/>
</dbReference>
<protein>
    <submittedName>
        <fullName evidence="3">Helix-turn-helix</fullName>
    </submittedName>
</protein>